<dbReference type="EMBL" id="GBXM01075878">
    <property type="protein sequence ID" value="JAH32699.1"/>
    <property type="molecule type" value="Transcribed_RNA"/>
</dbReference>
<evidence type="ECO:0000256" key="1">
    <source>
        <dbReference type="SAM" id="Phobius"/>
    </source>
</evidence>
<protein>
    <submittedName>
        <fullName evidence="2">Uncharacterized protein</fullName>
    </submittedName>
</protein>
<dbReference type="AlphaFoldDB" id="A0A0E9RU73"/>
<reference evidence="2" key="2">
    <citation type="journal article" date="2015" name="Fish Shellfish Immunol.">
        <title>Early steps in the European eel (Anguilla anguilla)-Vibrio vulnificus interaction in the gills: Role of the RtxA13 toxin.</title>
        <authorList>
            <person name="Callol A."/>
            <person name="Pajuelo D."/>
            <person name="Ebbesson L."/>
            <person name="Teles M."/>
            <person name="MacKenzie S."/>
            <person name="Amaro C."/>
        </authorList>
    </citation>
    <scope>NUCLEOTIDE SEQUENCE</scope>
</reference>
<keyword evidence="1" id="KW-1133">Transmembrane helix</keyword>
<evidence type="ECO:0000313" key="2">
    <source>
        <dbReference type="EMBL" id="JAH32699.1"/>
    </source>
</evidence>
<sequence length="61" mass="7323">MYICVCMSLELVILWFIHLYALLSVTHNTVQKEISQQKYIFHVQKSQVTTHTKHCRSWIIM</sequence>
<feature type="transmembrane region" description="Helical" evidence="1">
    <location>
        <begin position="12"/>
        <end position="30"/>
    </location>
</feature>
<proteinExistence type="predicted"/>
<organism evidence="2">
    <name type="scientific">Anguilla anguilla</name>
    <name type="common">European freshwater eel</name>
    <name type="synonym">Muraena anguilla</name>
    <dbReference type="NCBI Taxonomy" id="7936"/>
    <lineage>
        <taxon>Eukaryota</taxon>
        <taxon>Metazoa</taxon>
        <taxon>Chordata</taxon>
        <taxon>Craniata</taxon>
        <taxon>Vertebrata</taxon>
        <taxon>Euteleostomi</taxon>
        <taxon>Actinopterygii</taxon>
        <taxon>Neopterygii</taxon>
        <taxon>Teleostei</taxon>
        <taxon>Anguilliformes</taxon>
        <taxon>Anguillidae</taxon>
        <taxon>Anguilla</taxon>
    </lineage>
</organism>
<keyword evidence="1" id="KW-0812">Transmembrane</keyword>
<keyword evidence="1" id="KW-0472">Membrane</keyword>
<reference evidence="2" key="1">
    <citation type="submission" date="2014-11" db="EMBL/GenBank/DDBJ databases">
        <authorList>
            <person name="Amaro Gonzalez C."/>
        </authorList>
    </citation>
    <scope>NUCLEOTIDE SEQUENCE</scope>
</reference>
<name>A0A0E9RU73_ANGAN</name>
<accession>A0A0E9RU73</accession>